<dbReference type="EMBL" id="BMND01000008">
    <property type="protein sequence ID" value="GGN43156.1"/>
    <property type="molecule type" value="Genomic_DNA"/>
</dbReference>
<dbReference type="RefSeq" id="WP_189097612.1">
    <property type="nucleotide sequence ID" value="NZ_BMND01000008.1"/>
</dbReference>
<evidence type="ECO:0000313" key="1">
    <source>
        <dbReference type="EMBL" id="GGN43156.1"/>
    </source>
</evidence>
<organism evidence="1 2">
    <name type="scientific">Streptomyces kronopolitis</name>
    <dbReference type="NCBI Taxonomy" id="1612435"/>
    <lineage>
        <taxon>Bacteria</taxon>
        <taxon>Bacillati</taxon>
        <taxon>Actinomycetota</taxon>
        <taxon>Actinomycetes</taxon>
        <taxon>Kitasatosporales</taxon>
        <taxon>Streptomycetaceae</taxon>
        <taxon>Streptomyces</taxon>
    </lineage>
</organism>
<keyword evidence="2" id="KW-1185">Reference proteome</keyword>
<comment type="caution">
    <text evidence="1">The sequence shown here is derived from an EMBL/GenBank/DDBJ whole genome shotgun (WGS) entry which is preliminary data.</text>
</comment>
<evidence type="ECO:0000313" key="2">
    <source>
        <dbReference type="Proteomes" id="UP000600080"/>
    </source>
</evidence>
<dbReference type="Proteomes" id="UP000600080">
    <property type="component" value="Unassembled WGS sequence"/>
</dbReference>
<dbReference type="GeneID" id="301548224"/>
<proteinExistence type="predicted"/>
<name>A0ABQ2JDX1_9ACTN</name>
<accession>A0ABQ2JDX1</accession>
<protein>
    <submittedName>
        <fullName evidence="1">Uncharacterized protein</fullName>
    </submittedName>
</protein>
<sequence length="125" mass="13391">MKLFWARLDRRNLITSGEGSTPVSPSLVAIEDDGALSRRFFSDRAIPPPIINSVSAVGEGTLRLAQALGTCQAAARGEDHVVDSFATEVIGRPVERWREAVSTALLGEWATPLLAGHRAASVTPR</sequence>
<reference evidence="2" key="1">
    <citation type="journal article" date="2019" name="Int. J. Syst. Evol. Microbiol.">
        <title>The Global Catalogue of Microorganisms (GCM) 10K type strain sequencing project: providing services to taxonomists for standard genome sequencing and annotation.</title>
        <authorList>
            <consortium name="The Broad Institute Genomics Platform"/>
            <consortium name="The Broad Institute Genome Sequencing Center for Infectious Disease"/>
            <person name="Wu L."/>
            <person name="Ma J."/>
        </authorList>
    </citation>
    <scope>NUCLEOTIDE SEQUENCE [LARGE SCALE GENOMIC DNA]</scope>
    <source>
        <strain evidence="2">CGMCC 4.7323</strain>
    </source>
</reference>
<gene>
    <name evidence="1" type="ORF">GCM10012285_24240</name>
</gene>